<dbReference type="InterPro" id="IPR017853">
    <property type="entry name" value="GH"/>
</dbReference>
<organism evidence="6 7">
    <name type="scientific">Candidatus Pantoea gossypiicola</name>
    <dbReference type="NCBI Taxonomy" id="2608008"/>
    <lineage>
        <taxon>Bacteria</taxon>
        <taxon>Pseudomonadati</taxon>
        <taxon>Pseudomonadota</taxon>
        <taxon>Gammaproteobacteria</taxon>
        <taxon>Enterobacterales</taxon>
        <taxon>Erwiniaceae</taxon>
        <taxon>Pantoea</taxon>
    </lineage>
</organism>
<evidence type="ECO:0000256" key="2">
    <source>
        <dbReference type="ARBA" id="ARBA00022801"/>
    </source>
</evidence>
<dbReference type="Pfam" id="PF00232">
    <property type="entry name" value="Glyco_hydro_1"/>
    <property type="match status" value="1"/>
</dbReference>
<dbReference type="Proteomes" id="UP000324255">
    <property type="component" value="Unassembled WGS sequence"/>
</dbReference>
<accession>A0AB34CDA7</accession>
<evidence type="ECO:0000256" key="5">
    <source>
        <dbReference type="SAM" id="MobiDB-lite"/>
    </source>
</evidence>
<dbReference type="RefSeq" id="WP_150019662.1">
    <property type="nucleotide sequence ID" value="NZ_VWVM01000033.1"/>
</dbReference>
<dbReference type="Gene3D" id="3.20.20.80">
    <property type="entry name" value="Glycosidases"/>
    <property type="match status" value="1"/>
</dbReference>
<dbReference type="EMBL" id="VWVM01000033">
    <property type="protein sequence ID" value="KAA6118266.1"/>
    <property type="molecule type" value="Genomic_DNA"/>
</dbReference>
<evidence type="ECO:0000313" key="7">
    <source>
        <dbReference type="Proteomes" id="UP000324255"/>
    </source>
</evidence>
<protein>
    <submittedName>
        <fullName evidence="6">Family 1 glycosylhydrolase</fullName>
    </submittedName>
</protein>
<comment type="similarity">
    <text evidence="1 4">Belongs to the glycosyl hydrolase 1 family.</text>
</comment>
<dbReference type="PANTHER" id="PTHR10353">
    <property type="entry name" value="GLYCOSYL HYDROLASE"/>
    <property type="match status" value="1"/>
</dbReference>
<dbReference type="GO" id="GO:0008422">
    <property type="term" value="F:beta-glucosidase activity"/>
    <property type="evidence" value="ECO:0007669"/>
    <property type="project" value="TreeGrafter"/>
</dbReference>
<dbReference type="PANTHER" id="PTHR10353:SF36">
    <property type="entry name" value="LP05116P"/>
    <property type="match status" value="1"/>
</dbReference>
<dbReference type="GO" id="GO:0005975">
    <property type="term" value="P:carbohydrate metabolic process"/>
    <property type="evidence" value="ECO:0007669"/>
    <property type="project" value="InterPro"/>
</dbReference>
<evidence type="ECO:0000256" key="1">
    <source>
        <dbReference type="ARBA" id="ARBA00010838"/>
    </source>
</evidence>
<dbReference type="SUPFAM" id="SSF51445">
    <property type="entry name" value="(Trans)glycosidases"/>
    <property type="match status" value="1"/>
</dbReference>
<reference evidence="6 7" key="1">
    <citation type="submission" date="2019-09" db="EMBL/GenBank/DDBJ databases">
        <title>Genomic diversity of phyloplane-associated Pantoea species in Pakistan cotton crop.</title>
        <authorList>
            <person name="Tufail M.R."/>
            <person name="Cook D.R."/>
        </authorList>
    </citation>
    <scope>NUCLEOTIDE SEQUENCE [LARGE SCALE GENOMIC DNA]</scope>
    <source>
        <strain evidence="6 7">B_8</strain>
    </source>
</reference>
<gene>
    <name evidence="6" type="ORF">F3I20_23120</name>
</gene>
<sequence length="396" mass="44431">MNENNTFPPGFLWGVSSSAPQTESRNGRGKSNWDVFTDKAGKGDIYSNKKCTEFEENYQEDISLLSQAGIKSFRFSISWPRVQPSWNEGILNKEGIEFYNKIIDLLIRNGIEPIPTLFHWDIPQWAGDFRDRGLAYLFAEYAEKITRQLDSRVKKWLVFNEPSSVALLGYGTGTFAPGVMSKDSMFAAIHHVNLAQGLAFAALRAYLPADVSIGTTLSLSRTRGEDDSARNNEAAEKAWALFDAVFLDPLYGKGYPQDLLPSLQPYIQQGDMDIISVIPDFLGVNYYSRLYVKADSNPLNFFGFLSGKIPENLPRTQSSFVVEPEGLTELLLYLHENYDAPVIYITETGFALDEPDAVEGVVIDDPRSQYIFEYLKAALNAIDKGVKLRGLSYWSA</sequence>
<name>A0AB34CDA7_9GAMM</name>
<evidence type="ECO:0000256" key="3">
    <source>
        <dbReference type="ARBA" id="ARBA00023295"/>
    </source>
</evidence>
<comment type="caution">
    <text evidence="6">The sequence shown here is derived from an EMBL/GenBank/DDBJ whole genome shotgun (WGS) entry which is preliminary data.</text>
</comment>
<dbReference type="PRINTS" id="PR00131">
    <property type="entry name" value="GLHYDRLASE1"/>
</dbReference>
<feature type="compositionally biased region" description="Polar residues" evidence="5">
    <location>
        <begin position="15"/>
        <end position="24"/>
    </location>
</feature>
<feature type="region of interest" description="Disordered" evidence="5">
    <location>
        <begin position="1"/>
        <end position="33"/>
    </location>
</feature>
<feature type="non-terminal residue" evidence="6">
    <location>
        <position position="396"/>
    </location>
</feature>
<proteinExistence type="inferred from homology"/>
<evidence type="ECO:0000313" key="6">
    <source>
        <dbReference type="EMBL" id="KAA6118266.1"/>
    </source>
</evidence>
<keyword evidence="3" id="KW-0326">Glycosidase</keyword>
<dbReference type="AlphaFoldDB" id="A0AB34CDA7"/>
<dbReference type="InterPro" id="IPR001360">
    <property type="entry name" value="Glyco_hydro_1"/>
</dbReference>
<keyword evidence="2" id="KW-0378">Hydrolase</keyword>
<keyword evidence="7" id="KW-1185">Reference proteome</keyword>
<evidence type="ECO:0000256" key="4">
    <source>
        <dbReference type="RuleBase" id="RU003690"/>
    </source>
</evidence>